<name>A0A2T7PKT0_POMCA</name>
<dbReference type="PANTHER" id="PTHR37984">
    <property type="entry name" value="PROTEIN CBG26694"/>
    <property type="match status" value="1"/>
</dbReference>
<dbReference type="STRING" id="400727.A0A2T7PKT0"/>
<dbReference type="Pfam" id="PF17919">
    <property type="entry name" value="RT_RNaseH_2"/>
    <property type="match status" value="1"/>
</dbReference>
<dbReference type="FunFam" id="3.10.20.370:FF:000001">
    <property type="entry name" value="Retrovirus-related Pol polyprotein from transposon 17.6-like protein"/>
    <property type="match status" value="1"/>
</dbReference>
<dbReference type="CDD" id="cd09274">
    <property type="entry name" value="RNase_HI_RT_Ty3"/>
    <property type="match status" value="1"/>
</dbReference>
<dbReference type="Gene3D" id="3.30.420.10">
    <property type="entry name" value="Ribonuclease H-like superfamily/Ribonuclease H"/>
    <property type="match status" value="1"/>
</dbReference>
<evidence type="ECO:0000313" key="2">
    <source>
        <dbReference type="EMBL" id="PVD33987.1"/>
    </source>
</evidence>
<dbReference type="InterPro" id="IPR041588">
    <property type="entry name" value="Integrase_H2C2"/>
</dbReference>
<dbReference type="InterPro" id="IPR050951">
    <property type="entry name" value="Retrovirus_Pol_polyprotein"/>
</dbReference>
<dbReference type="OrthoDB" id="10062030at2759"/>
<evidence type="ECO:0000313" key="3">
    <source>
        <dbReference type="Proteomes" id="UP000245119"/>
    </source>
</evidence>
<dbReference type="Pfam" id="PF00665">
    <property type="entry name" value="rve"/>
    <property type="match status" value="1"/>
</dbReference>
<dbReference type="Gene3D" id="3.10.20.370">
    <property type="match status" value="1"/>
</dbReference>
<sequence length="554" mass="62420">MWGQEEEAAFQTLKDFLTSPPILGYPDFKLPFELHVDASASGLGAVLYQEQEGQQRALCYASRGLSKAEKNYPAHKLEFLALKWAVTEKFHDYLYGHKFSVKTDNNPLTYVLTSARLDATGHRWLAALASYSFDITYRPGSSNADADALSRLPEHHIEAESVQAICGSLQTPAYAECIACSATVVEESFAAGQGLRALSCSDIRQAQLQDPVLSVWITAIEQRKGPRQERQPNGPHRALQQEFNKLTMKKGVLHRRVTVGEQEKEQLVVPSRYIRTVLECLHNDAGHPGRDRTLSLIRDRFFWPGMTADVEDWIKKCPRCVRRKTLGTERAPLVSIVTTEPLELVCMDYLSLETSKGGYQHILVITDHFTRLAQAIPTRNMTAKTTADALVNNFIVHYGVPKRLHSDQGANFESRIIRELCQIIGCSKSRTTPYHPMGNGMCERFNRTLLDMLGTLEPRQKENWKSHVASLVHAYNCTRHESTGFSPYSLMFGRDPHLPVDLLFGVDSNDQGREPLTKYVDSLKKRLTESFHLAAAASNKASERQKMKIKNSEE</sequence>
<reference evidence="2 3" key="1">
    <citation type="submission" date="2018-04" db="EMBL/GenBank/DDBJ databases">
        <title>The genome of golden apple snail Pomacea canaliculata provides insight into stress tolerance and invasive adaptation.</title>
        <authorList>
            <person name="Liu C."/>
            <person name="Liu B."/>
            <person name="Ren Y."/>
            <person name="Zhang Y."/>
            <person name="Wang H."/>
            <person name="Li S."/>
            <person name="Jiang F."/>
            <person name="Yin L."/>
            <person name="Zhang G."/>
            <person name="Qian W."/>
            <person name="Fan W."/>
        </authorList>
    </citation>
    <scope>NUCLEOTIDE SEQUENCE [LARGE SCALE GENOMIC DNA]</scope>
    <source>
        <strain evidence="2">SZHN2017</strain>
        <tissue evidence="2">Muscle</tissue>
    </source>
</reference>
<dbReference type="FunFam" id="1.10.340.70:FF:000001">
    <property type="entry name" value="Retrovirus-related Pol polyprotein from transposon gypsy-like Protein"/>
    <property type="match status" value="1"/>
</dbReference>
<comment type="caution">
    <text evidence="2">The sequence shown here is derived from an EMBL/GenBank/DDBJ whole genome shotgun (WGS) entry which is preliminary data.</text>
</comment>
<dbReference type="PROSITE" id="PS50994">
    <property type="entry name" value="INTEGRASE"/>
    <property type="match status" value="1"/>
</dbReference>
<dbReference type="InterPro" id="IPR036397">
    <property type="entry name" value="RNaseH_sf"/>
</dbReference>
<keyword evidence="3" id="KW-1185">Reference proteome</keyword>
<dbReference type="Pfam" id="PF17921">
    <property type="entry name" value="Integrase_H2C2"/>
    <property type="match status" value="1"/>
</dbReference>
<dbReference type="GO" id="GO:0003676">
    <property type="term" value="F:nucleic acid binding"/>
    <property type="evidence" value="ECO:0007669"/>
    <property type="project" value="InterPro"/>
</dbReference>
<dbReference type="InterPro" id="IPR012337">
    <property type="entry name" value="RNaseH-like_sf"/>
</dbReference>
<dbReference type="SUPFAM" id="SSF56672">
    <property type="entry name" value="DNA/RNA polymerases"/>
    <property type="match status" value="1"/>
</dbReference>
<dbReference type="InterPro" id="IPR041577">
    <property type="entry name" value="RT_RNaseH_2"/>
</dbReference>
<dbReference type="SUPFAM" id="SSF53098">
    <property type="entry name" value="Ribonuclease H-like"/>
    <property type="match status" value="1"/>
</dbReference>
<dbReference type="Proteomes" id="UP000245119">
    <property type="component" value="Linkage Group LG3"/>
</dbReference>
<dbReference type="Gene3D" id="1.10.340.70">
    <property type="match status" value="1"/>
</dbReference>
<dbReference type="FunFam" id="3.30.420.10:FF:000269">
    <property type="entry name" value="Uncharacterized protein"/>
    <property type="match status" value="1"/>
</dbReference>
<organism evidence="2 3">
    <name type="scientific">Pomacea canaliculata</name>
    <name type="common">Golden apple snail</name>
    <dbReference type="NCBI Taxonomy" id="400727"/>
    <lineage>
        <taxon>Eukaryota</taxon>
        <taxon>Metazoa</taxon>
        <taxon>Spiralia</taxon>
        <taxon>Lophotrochozoa</taxon>
        <taxon>Mollusca</taxon>
        <taxon>Gastropoda</taxon>
        <taxon>Caenogastropoda</taxon>
        <taxon>Architaenioglossa</taxon>
        <taxon>Ampullarioidea</taxon>
        <taxon>Ampullariidae</taxon>
        <taxon>Pomacea</taxon>
    </lineage>
</organism>
<proteinExistence type="predicted"/>
<dbReference type="EMBL" id="PZQS01000003">
    <property type="protein sequence ID" value="PVD33987.1"/>
    <property type="molecule type" value="Genomic_DNA"/>
</dbReference>
<feature type="domain" description="Integrase catalytic" evidence="1">
    <location>
        <begin position="337"/>
        <end position="495"/>
    </location>
</feature>
<gene>
    <name evidence="2" type="ORF">C0Q70_05249</name>
</gene>
<dbReference type="InterPro" id="IPR043502">
    <property type="entry name" value="DNA/RNA_pol_sf"/>
</dbReference>
<dbReference type="AlphaFoldDB" id="A0A2T7PKT0"/>
<accession>A0A2T7PKT0</accession>
<protein>
    <recommendedName>
        <fullName evidence="1">Integrase catalytic domain-containing protein</fullName>
    </recommendedName>
</protein>
<dbReference type="PANTHER" id="PTHR37984:SF15">
    <property type="entry name" value="INTEGRASE CATALYTIC DOMAIN-CONTAINING PROTEIN"/>
    <property type="match status" value="1"/>
</dbReference>
<evidence type="ECO:0000259" key="1">
    <source>
        <dbReference type="PROSITE" id="PS50994"/>
    </source>
</evidence>
<dbReference type="InterPro" id="IPR001584">
    <property type="entry name" value="Integrase_cat-core"/>
</dbReference>
<dbReference type="GO" id="GO:0015074">
    <property type="term" value="P:DNA integration"/>
    <property type="evidence" value="ECO:0007669"/>
    <property type="project" value="InterPro"/>
</dbReference>